<dbReference type="InterPro" id="IPR055140">
    <property type="entry name" value="Thiolase_C_2"/>
</dbReference>
<accession>A0A0L6Z5P2</accession>
<dbReference type="PIRSF" id="PIRSF000429">
    <property type="entry name" value="Ac-CoA_Ac_transf"/>
    <property type="match status" value="1"/>
</dbReference>
<organism evidence="3 4">
    <name type="scientific">Clostridium homopropionicum DSM 5847</name>
    <dbReference type="NCBI Taxonomy" id="1121318"/>
    <lineage>
        <taxon>Bacteria</taxon>
        <taxon>Bacillati</taxon>
        <taxon>Bacillota</taxon>
        <taxon>Clostridia</taxon>
        <taxon>Eubacteriales</taxon>
        <taxon>Clostridiaceae</taxon>
        <taxon>Clostridium</taxon>
    </lineage>
</organism>
<dbReference type="InterPro" id="IPR016039">
    <property type="entry name" value="Thiolase-like"/>
</dbReference>
<comment type="caution">
    <text evidence="3">The sequence shown here is derived from an EMBL/GenBank/DDBJ whole genome shotgun (WGS) entry which is preliminary data.</text>
</comment>
<keyword evidence="3" id="KW-0808">Transferase</keyword>
<dbReference type="InterPro" id="IPR020616">
    <property type="entry name" value="Thiolase_N"/>
</dbReference>
<dbReference type="PANTHER" id="PTHR42870">
    <property type="entry name" value="ACETYL-COA C-ACETYLTRANSFERASE"/>
    <property type="match status" value="1"/>
</dbReference>
<dbReference type="RefSeq" id="WP_052222627.1">
    <property type="nucleotide sequence ID" value="NZ_LHUR01000042.1"/>
</dbReference>
<feature type="domain" description="Thiolase C-terminal" evidence="2">
    <location>
        <begin position="249"/>
        <end position="386"/>
    </location>
</feature>
<protein>
    <submittedName>
        <fullName evidence="3">Putative acetyl-CoA acyltransferase</fullName>
        <ecNumber evidence="3">2.3.1.9</ecNumber>
    </submittedName>
</protein>
<dbReference type="Pfam" id="PF00108">
    <property type="entry name" value="Thiolase_N"/>
    <property type="match status" value="1"/>
</dbReference>
<sequence>MRSVSVIGIGETKFGKLDSYSLKDLVVEAGNKAIEDCGIDKNTIEALYMSNFNGSYWSTQSHIGPLASEALGLGNIPTLRTEGACASGTLAFRTAWMAVAAGIYDVVLVGGAEKMTHQTTPIITTGLASAADYENEVKVGATFPSLFAMMAQRYFYEYGNVREAMAMCAVQNHDNAYLNPDAQMKKKITVDMVKSGFPVADPLTVFDCSLVSDGAVFIVIAATDVAKQILKTKKRIIEVIGSGHAGDVISLSGKKSITTLGATVKAAEEAYKMANIKPTDVNFAEVHDCFTITQILNVEDLGFFEKGKGGNAVLEGLIARDGKLPINVSGGLKAKGHPIGATGLSMIYEVVTQMRGEAGERQLKNTDIGLTHNLGGSAGTCVINIFKGL</sequence>
<dbReference type="EMBL" id="LHUR01000042">
    <property type="protein sequence ID" value="KOA18277.1"/>
    <property type="molecule type" value="Genomic_DNA"/>
</dbReference>
<gene>
    <name evidence="3" type="ORF">CLHOM_31740</name>
</gene>
<dbReference type="SUPFAM" id="SSF53901">
    <property type="entry name" value="Thiolase-like"/>
    <property type="match status" value="1"/>
</dbReference>
<proteinExistence type="predicted"/>
<dbReference type="NCBIfam" id="NF004720">
    <property type="entry name" value="PRK06064.1"/>
    <property type="match status" value="1"/>
</dbReference>
<reference evidence="4" key="1">
    <citation type="submission" date="2015-08" db="EMBL/GenBank/DDBJ databases">
        <title>Genome sequence of the strict anaerobe Clostridium homopropionicum LuHBu1 (DSM 5847T).</title>
        <authorList>
            <person name="Poehlein A."/>
            <person name="Beck M."/>
            <person name="Schiel-Bengelsdorf B."/>
            <person name="Bengelsdorf F.R."/>
            <person name="Daniel R."/>
            <person name="Duerre P."/>
        </authorList>
    </citation>
    <scope>NUCLEOTIDE SEQUENCE [LARGE SCALE GENOMIC DNA]</scope>
    <source>
        <strain evidence="4">DSM 5847</strain>
    </source>
</reference>
<keyword evidence="3" id="KW-0012">Acyltransferase</keyword>
<evidence type="ECO:0000313" key="3">
    <source>
        <dbReference type="EMBL" id="KOA18277.1"/>
    </source>
</evidence>
<dbReference type="PANTHER" id="PTHR42870:SF6">
    <property type="entry name" value="ACETYL-COA C-ACYLTRANSFERASE"/>
    <property type="match status" value="1"/>
</dbReference>
<evidence type="ECO:0000259" key="2">
    <source>
        <dbReference type="Pfam" id="PF22691"/>
    </source>
</evidence>
<keyword evidence="4" id="KW-1185">Reference proteome</keyword>
<feature type="domain" description="Thiolase N-terminal" evidence="1">
    <location>
        <begin position="5"/>
        <end position="188"/>
    </location>
</feature>
<dbReference type="PATRIC" id="fig|1121318.3.peg.3173"/>
<dbReference type="Gene3D" id="3.40.47.10">
    <property type="match status" value="1"/>
</dbReference>
<dbReference type="InterPro" id="IPR002155">
    <property type="entry name" value="Thiolase"/>
</dbReference>
<dbReference type="AlphaFoldDB" id="A0A0L6Z5P2"/>
<evidence type="ECO:0000313" key="4">
    <source>
        <dbReference type="Proteomes" id="UP000037043"/>
    </source>
</evidence>
<evidence type="ECO:0000259" key="1">
    <source>
        <dbReference type="Pfam" id="PF00108"/>
    </source>
</evidence>
<dbReference type="GO" id="GO:0003985">
    <property type="term" value="F:acetyl-CoA C-acetyltransferase activity"/>
    <property type="evidence" value="ECO:0007669"/>
    <property type="project" value="UniProtKB-EC"/>
</dbReference>
<name>A0A0L6Z5P2_9CLOT</name>
<dbReference type="Proteomes" id="UP000037043">
    <property type="component" value="Unassembled WGS sequence"/>
</dbReference>
<dbReference type="STRING" id="36844.SAMN04488501_101310"/>
<dbReference type="Pfam" id="PF22691">
    <property type="entry name" value="Thiolase_C_1"/>
    <property type="match status" value="1"/>
</dbReference>
<dbReference type="CDD" id="cd00829">
    <property type="entry name" value="SCP-x_thiolase"/>
    <property type="match status" value="1"/>
</dbReference>
<dbReference type="EC" id="2.3.1.9" evidence="3"/>